<dbReference type="Proteomes" id="UP000584374">
    <property type="component" value="Unassembled WGS sequence"/>
</dbReference>
<dbReference type="EMBL" id="JACHIW010000001">
    <property type="protein sequence ID" value="MBB5157414.1"/>
    <property type="molecule type" value="Genomic_DNA"/>
</dbReference>
<accession>A0A840Q9H0</accession>
<gene>
    <name evidence="1" type="ORF">BJ970_004948</name>
</gene>
<protein>
    <submittedName>
        <fullName evidence="1">Uncharacterized protein</fullName>
    </submittedName>
</protein>
<keyword evidence="2" id="KW-1185">Reference proteome</keyword>
<dbReference type="RefSeq" id="WP_184728352.1">
    <property type="nucleotide sequence ID" value="NZ_JACHIW010000001.1"/>
</dbReference>
<evidence type="ECO:0000313" key="1">
    <source>
        <dbReference type="EMBL" id="MBB5157414.1"/>
    </source>
</evidence>
<comment type="caution">
    <text evidence="1">The sequence shown here is derived from an EMBL/GenBank/DDBJ whole genome shotgun (WGS) entry which is preliminary data.</text>
</comment>
<name>A0A840Q9H0_9PSEU</name>
<evidence type="ECO:0000313" key="2">
    <source>
        <dbReference type="Proteomes" id="UP000584374"/>
    </source>
</evidence>
<reference evidence="1 2" key="1">
    <citation type="submission" date="2020-08" db="EMBL/GenBank/DDBJ databases">
        <title>Sequencing the genomes of 1000 actinobacteria strains.</title>
        <authorList>
            <person name="Klenk H.-P."/>
        </authorList>
    </citation>
    <scope>NUCLEOTIDE SEQUENCE [LARGE SCALE GENOMIC DNA]</scope>
    <source>
        <strain evidence="1 2">DSM 45584</strain>
    </source>
</reference>
<organism evidence="1 2">
    <name type="scientific">Saccharopolyspora phatthalungensis</name>
    <dbReference type="NCBI Taxonomy" id="664693"/>
    <lineage>
        <taxon>Bacteria</taxon>
        <taxon>Bacillati</taxon>
        <taxon>Actinomycetota</taxon>
        <taxon>Actinomycetes</taxon>
        <taxon>Pseudonocardiales</taxon>
        <taxon>Pseudonocardiaceae</taxon>
        <taxon>Saccharopolyspora</taxon>
    </lineage>
</organism>
<proteinExistence type="predicted"/>
<dbReference type="AlphaFoldDB" id="A0A840Q9H0"/>
<sequence length="112" mass="12480">MYYAVTAIDNRGRLADRSALRVLGWLPHSSISINVLNRFFIVVTRSHGPDTITLQGHLRLPAAVRHSCRIKARAQLLVAAYPDYDLLTAYPTSVLDKVLLAYHESQPKEAGP</sequence>